<protein>
    <submittedName>
        <fullName evidence="2">Uncharacterized protein</fullName>
    </submittedName>
</protein>
<gene>
    <name evidence="2" type="ORF">g.58707</name>
</gene>
<evidence type="ECO:0000313" key="2">
    <source>
        <dbReference type="EMBL" id="JAS75283.1"/>
    </source>
</evidence>
<dbReference type="EMBL" id="GECU01032423">
    <property type="protein sequence ID" value="JAS75283.1"/>
    <property type="molecule type" value="Transcribed_RNA"/>
</dbReference>
<feature type="non-terminal residue" evidence="2">
    <location>
        <position position="110"/>
    </location>
</feature>
<evidence type="ECO:0000256" key="1">
    <source>
        <dbReference type="SAM" id="MobiDB-lite"/>
    </source>
</evidence>
<feature type="compositionally biased region" description="Polar residues" evidence="1">
    <location>
        <begin position="34"/>
        <end position="47"/>
    </location>
</feature>
<feature type="region of interest" description="Disordered" evidence="1">
    <location>
        <begin position="1"/>
        <end position="51"/>
    </location>
</feature>
<feature type="non-terminal residue" evidence="2">
    <location>
        <position position="1"/>
    </location>
</feature>
<proteinExistence type="predicted"/>
<sequence length="110" mass="11937">PEKIAGLESAGPEPRGADSTRTPLSTLPTPPSSENQAPGQQPKSSSVGAPGADAEDVLHYLKTVLGFTIMHRGNTIRLRSIYSFCEDDVFEIEVSNNKLVLKHTDYLGEW</sequence>
<dbReference type="AlphaFoldDB" id="A0A1B6HKT1"/>
<name>A0A1B6HKT1_9HEMI</name>
<reference evidence="2" key="1">
    <citation type="submission" date="2015-11" db="EMBL/GenBank/DDBJ databases">
        <title>De novo transcriptome assembly of four potential Pierce s Disease insect vectors from Arizona vineyards.</title>
        <authorList>
            <person name="Tassone E.E."/>
        </authorList>
    </citation>
    <scope>NUCLEOTIDE SEQUENCE</scope>
</reference>
<organism evidence="2">
    <name type="scientific">Homalodisca liturata</name>
    <dbReference type="NCBI Taxonomy" id="320908"/>
    <lineage>
        <taxon>Eukaryota</taxon>
        <taxon>Metazoa</taxon>
        <taxon>Ecdysozoa</taxon>
        <taxon>Arthropoda</taxon>
        <taxon>Hexapoda</taxon>
        <taxon>Insecta</taxon>
        <taxon>Pterygota</taxon>
        <taxon>Neoptera</taxon>
        <taxon>Paraneoptera</taxon>
        <taxon>Hemiptera</taxon>
        <taxon>Auchenorrhyncha</taxon>
        <taxon>Membracoidea</taxon>
        <taxon>Cicadellidae</taxon>
        <taxon>Cicadellinae</taxon>
        <taxon>Proconiini</taxon>
        <taxon>Homalodisca</taxon>
    </lineage>
</organism>
<accession>A0A1B6HKT1</accession>